<organism evidence="2 3">
    <name type="scientific">Candidatus Fimiplasma intestinipullorum</name>
    <dbReference type="NCBI Taxonomy" id="2840825"/>
    <lineage>
        <taxon>Bacteria</taxon>
        <taxon>Bacillati</taxon>
        <taxon>Bacillota</taxon>
        <taxon>Clostridia</taxon>
        <taxon>Eubacteriales</taxon>
        <taxon>Candidatus Fimiplasma</taxon>
    </lineage>
</organism>
<dbReference type="AlphaFoldDB" id="A0A9D1HRR5"/>
<feature type="transmembrane region" description="Helical" evidence="1">
    <location>
        <begin position="108"/>
        <end position="130"/>
    </location>
</feature>
<name>A0A9D1HRR5_9FIRM</name>
<sequence>MFVRLFSHLQRYRMIYLFNGSLLISGMISGGLLFSRQSTESLASLDSMIQTILSVDYIKNPEMIQNNLVSNLLLIGVVFFLGLSVAGIPFLTFIMFSKGVQIGFSCMLYIQTYALKGVAGILFTLIPFILFEMISFFILCAVAYEVSLSIILATFIEKTNLSLKSVLNHFLNYVLISLALVLISTLFKIYIMPILYGLIQF</sequence>
<evidence type="ECO:0000313" key="2">
    <source>
        <dbReference type="EMBL" id="HIU14294.1"/>
    </source>
</evidence>
<protein>
    <submittedName>
        <fullName evidence="2">Stage II sporulation protein M</fullName>
    </submittedName>
</protein>
<feature type="transmembrane region" description="Helical" evidence="1">
    <location>
        <begin position="72"/>
        <end position="96"/>
    </location>
</feature>
<feature type="transmembrane region" description="Helical" evidence="1">
    <location>
        <begin position="136"/>
        <end position="158"/>
    </location>
</feature>
<dbReference type="Pfam" id="PF01944">
    <property type="entry name" value="SpoIIM"/>
    <property type="match status" value="1"/>
</dbReference>
<keyword evidence="1" id="KW-0472">Membrane</keyword>
<dbReference type="InterPro" id="IPR002798">
    <property type="entry name" value="SpoIIM-like"/>
</dbReference>
<keyword evidence="1" id="KW-1133">Transmembrane helix</keyword>
<proteinExistence type="predicted"/>
<reference evidence="2" key="2">
    <citation type="journal article" date="2021" name="PeerJ">
        <title>Extensive microbial diversity within the chicken gut microbiome revealed by metagenomics and culture.</title>
        <authorList>
            <person name="Gilroy R."/>
            <person name="Ravi A."/>
            <person name="Getino M."/>
            <person name="Pursley I."/>
            <person name="Horton D.L."/>
            <person name="Alikhan N.F."/>
            <person name="Baker D."/>
            <person name="Gharbi K."/>
            <person name="Hall N."/>
            <person name="Watson M."/>
            <person name="Adriaenssens E.M."/>
            <person name="Foster-Nyarko E."/>
            <person name="Jarju S."/>
            <person name="Secka A."/>
            <person name="Antonio M."/>
            <person name="Oren A."/>
            <person name="Chaudhuri R.R."/>
            <person name="La Ragione R."/>
            <person name="Hildebrand F."/>
            <person name="Pallen M.J."/>
        </authorList>
    </citation>
    <scope>NUCLEOTIDE SEQUENCE</scope>
    <source>
        <strain evidence="2">CHK195-11698</strain>
    </source>
</reference>
<feature type="transmembrane region" description="Helical" evidence="1">
    <location>
        <begin position="12"/>
        <end position="34"/>
    </location>
</feature>
<gene>
    <name evidence="2" type="ORF">IAD15_09525</name>
</gene>
<dbReference type="EMBL" id="DVMJ01000080">
    <property type="protein sequence ID" value="HIU14294.1"/>
    <property type="molecule type" value="Genomic_DNA"/>
</dbReference>
<dbReference type="Proteomes" id="UP000824175">
    <property type="component" value="Unassembled WGS sequence"/>
</dbReference>
<comment type="caution">
    <text evidence="2">The sequence shown here is derived from an EMBL/GenBank/DDBJ whole genome shotgun (WGS) entry which is preliminary data.</text>
</comment>
<accession>A0A9D1HRR5</accession>
<reference evidence="2" key="1">
    <citation type="submission" date="2020-10" db="EMBL/GenBank/DDBJ databases">
        <authorList>
            <person name="Gilroy R."/>
        </authorList>
    </citation>
    <scope>NUCLEOTIDE SEQUENCE</scope>
    <source>
        <strain evidence="2">CHK195-11698</strain>
    </source>
</reference>
<evidence type="ECO:0000256" key="1">
    <source>
        <dbReference type="SAM" id="Phobius"/>
    </source>
</evidence>
<keyword evidence="1" id="KW-0812">Transmembrane</keyword>
<feature type="transmembrane region" description="Helical" evidence="1">
    <location>
        <begin position="170"/>
        <end position="199"/>
    </location>
</feature>
<evidence type="ECO:0000313" key="3">
    <source>
        <dbReference type="Proteomes" id="UP000824175"/>
    </source>
</evidence>